<feature type="compositionally biased region" description="Basic residues" evidence="1">
    <location>
        <begin position="265"/>
        <end position="279"/>
    </location>
</feature>
<protein>
    <submittedName>
        <fullName evidence="2">Uncharacterized protein</fullName>
    </submittedName>
</protein>
<feature type="compositionally biased region" description="Acidic residues" evidence="1">
    <location>
        <begin position="155"/>
        <end position="164"/>
    </location>
</feature>
<evidence type="ECO:0000256" key="1">
    <source>
        <dbReference type="SAM" id="MobiDB-lite"/>
    </source>
</evidence>
<dbReference type="OrthoDB" id="3650348at2759"/>
<sequence length="342" mass="37353">MRLKPDREATAAYAASQPLFDALKTASDRAGEQRVHLAKARDLVQNLHVNLVDTTKTDDAQKHEQYVECLMKAWTSATEAYCGVFEELCRITAPDATVGRAAGKGYEHFKIMADTATAASKQAKSYHVAARDTRATSRAETTAPIASGKRARDSDEPERDEEQATEILCQKGNARARRRKRAKLAAQKSTGVDTTNQEHDAKANATDIKDEVKIKLEPPAPAQDHTPLNRDPEPEPVSAGKENNIPGVEYEDVSAEVAARLKAKEAKKKAKKEQKKRKRESGDTAVAEVTPPEKPSKKKPKIDGTPAEKNGAVKERQTKRGQDDGAEEDASGVPAKRRKGKA</sequence>
<feature type="compositionally biased region" description="Basic and acidic residues" evidence="1">
    <location>
        <begin position="311"/>
        <end position="323"/>
    </location>
</feature>
<feature type="compositionally biased region" description="Basic and acidic residues" evidence="1">
    <location>
        <begin position="196"/>
        <end position="216"/>
    </location>
</feature>
<comment type="caution">
    <text evidence="2">The sequence shown here is derived from an EMBL/GenBank/DDBJ whole genome shotgun (WGS) entry which is preliminary data.</text>
</comment>
<dbReference type="EMBL" id="NAJQ01000966">
    <property type="protein sequence ID" value="TKA63271.1"/>
    <property type="molecule type" value="Genomic_DNA"/>
</dbReference>
<evidence type="ECO:0000313" key="2">
    <source>
        <dbReference type="EMBL" id="TKA63271.1"/>
    </source>
</evidence>
<accession>A0A4U0WK82</accession>
<dbReference type="AlphaFoldDB" id="A0A4U0WK82"/>
<organism evidence="2 3">
    <name type="scientific">Friedmanniomyces simplex</name>
    <dbReference type="NCBI Taxonomy" id="329884"/>
    <lineage>
        <taxon>Eukaryota</taxon>
        <taxon>Fungi</taxon>
        <taxon>Dikarya</taxon>
        <taxon>Ascomycota</taxon>
        <taxon>Pezizomycotina</taxon>
        <taxon>Dothideomycetes</taxon>
        <taxon>Dothideomycetidae</taxon>
        <taxon>Mycosphaerellales</taxon>
        <taxon>Teratosphaeriaceae</taxon>
        <taxon>Friedmanniomyces</taxon>
    </lineage>
</organism>
<evidence type="ECO:0000313" key="3">
    <source>
        <dbReference type="Proteomes" id="UP000309340"/>
    </source>
</evidence>
<feature type="compositionally biased region" description="Basic residues" evidence="1">
    <location>
        <begin position="174"/>
        <end position="183"/>
    </location>
</feature>
<gene>
    <name evidence="2" type="ORF">B0A55_10210</name>
</gene>
<feature type="region of interest" description="Disordered" evidence="1">
    <location>
        <begin position="129"/>
        <end position="342"/>
    </location>
</feature>
<dbReference type="Proteomes" id="UP000309340">
    <property type="component" value="Unassembled WGS sequence"/>
</dbReference>
<name>A0A4U0WK82_9PEZI</name>
<proteinExistence type="predicted"/>
<reference evidence="2 3" key="1">
    <citation type="submission" date="2017-03" db="EMBL/GenBank/DDBJ databases">
        <title>Genomes of endolithic fungi from Antarctica.</title>
        <authorList>
            <person name="Coleine C."/>
            <person name="Masonjones S."/>
            <person name="Stajich J.E."/>
        </authorList>
    </citation>
    <scope>NUCLEOTIDE SEQUENCE [LARGE SCALE GENOMIC DNA]</scope>
    <source>
        <strain evidence="2 3">CCFEE 5184</strain>
    </source>
</reference>
<keyword evidence="3" id="KW-1185">Reference proteome</keyword>